<organism evidence="1 2">
    <name type="scientific">Tenacibaculum aiptasiae</name>
    <dbReference type="NCBI Taxonomy" id="426481"/>
    <lineage>
        <taxon>Bacteria</taxon>
        <taxon>Pseudomonadati</taxon>
        <taxon>Bacteroidota</taxon>
        <taxon>Flavobacteriia</taxon>
        <taxon>Flavobacteriales</taxon>
        <taxon>Flavobacteriaceae</taxon>
        <taxon>Tenacibaculum</taxon>
    </lineage>
</organism>
<evidence type="ECO:0000313" key="2">
    <source>
        <dbReference type="Proteomes" id="UP000467305"/>
    </source>
</evidence>
<keyword evidence="1" id="KW-0645">Protease</keyword>
<name>A0A7J5A6Q5_9FLAO</name>
<dbReference type="SUPFAM" id="SSF49464">
    <property type="entry name" value="Carboxypeptidase regulatory domain-like"/>
    <property type="match status" value="1"/>
</dbReference>
<keyword evidence="2" id="KW-1185">Reference proteome</keyword>
<keyword evidence="1" id="KW-0378">Hydrolase</keyword>
<dbReference type="GO" id="GO:0004180">
    <property type="term" value="F:carboxypeptidase activity"/>
    <property type="evidence" value="ECO:0007669"/>
    <property type="project" value="UniProtKB-KW"/>
</dbReference>
<dbReference type="Proteomes" id="UP000467305">
    <property type="component" value="Unassembled WGS sequence"/>
</dbReference>
<dbReference type="RefSeq" id="WP_150901460.1">
    <property type="nucleotide sequence ID" value="NZ_WAAU01000037.1"/>
</dbReference>
<proteinExistence type="predicted"/>
<gene>
    <name evidence="1" type="ORF">F7018_17820</name>
</gene>
<keyword evidence="1" id="KW-0121">Carboxypeptidase</keyword>
<dbReference type="OrthoDB" id="1417583at2"/>
<dbReference type="Pfam" id="PF13715">
    <property type="entry name" value="CarbopepD_reg_2"/>
    <property type="match status" value="1"/>
</dbReference>
<dbReference type="InterPro" id="IPR008969">
    <property type="entry name" value="CarboxyPept-like_regulatory"/>
</dbReference>
<protein>
    <submittedName>
        <fullName evidence="1">Carboxypeptidase-like regulatory domain-containing protein</fullName>
    </submittedName>
</protein>
<comment type="caution">
    <text evidence="1">The sequence shown here is derived from an EMBL/GenBank/DDBJ whole genome shotgun (WGS) entry which is preliminary data.</text>
</comment>
<evidence type="ECO:0000313" key="1">
    <source>
        <dbReference type="EMBL" id="KAB1153205.1"/>
    </source>
</evidence>
<accession>A0A7J5A6Q5</accession>
<dbReference type="AlphaFoldDB" id="A0A7J5A6Q5"/>
<reference evidence="1 2" key="1">
    <citation type="submission" date="2019-09" db="EMBL/GenBank/DDBJ databases">
        <authorList>
            <person name="Cao W.R."/>
        </authorList>
    </citation>
    <scope>NUCLEOTIDE SEQUENCE [LARGE SCALE GENOMIC DNA]</scope>
    <source>
        <strain evidence="2">a4</strain>
    </source>
</reference>
<dbReference type="EMBL" id="WAAU01000037">
    <property type="protein sequence ID" value="KAB1153205.1"/>
    <property type="molecule type" value="Genomic_DNA"/>
</dbReference>
<sequence>MNKPLLFFLSLIIYNSNAQQKRNFLYASVKDNFNSITNAHIINLNTNQGTYTNENGEFRILAKRKDSLQISFVGYATKIFVVNSSDFGMLKTTIKLERADYELDEVVIKKHNLKGVLSIDSKQVPKDQGIVKSAKATDFSMVNFEKTIILPIDVIDRSKAPNMRKVTDPTTKIPSIGTSFNTGSLKNALRRKKLRREQKFKENFPKKLLSELSPNFFFKELKIPKDKYYHFLDYCNHLGIEKLYKNGNIFDVIKILKQESNSYLKDINLQE</sequence>